<dbReference type="Gene3D" id="3.90.1570.10">
    <property type="entry name" value="tt1808, chain A"/>
    <property type="match status" value="1"/>
</dbReference>
<gene>
    <name evidence="3" type="ORF">HYY20_03650</name>
</gene>
<dbReference type="InterPro" id="IPR008538">
    <property type="entry name" value="Uma2"/>
</dbReference>
<evidence type="ECO:0000313" key="3">
    <source>
        <dbReference type="EMBL" id="MBI2875954.1"/>
    </source>
</evidence>
<evidence type="ECO:0000256" key="1">
    <source>
        <dbReference type="SAM" id="MobiDB-lite"/>
    </source>
</evidence>
<accession>A0A932FXY9</accession>
<feature type="region of interest" description="Disordered" evidence="1">
    <location>
        <begin position="242"/>
        <end position="262"/>
    </location>
</feature>
<feature type="domain" description="Putative restriction endonuclease" evidence="2">
    <location>
        <begin position="61"/>
        <end position="205"/>
    </location>
</feature>
<dbReference type="EMBL" id="JACPRF010000112">
    <property type="protein sequence ID" value="MBI2875954.1"/>
    <property type="molecule type" value="Genomic_DNA"/>
</dbReference>
<dbReference type="AlphaFoldDB" id="A0A932FXY9"/>
<dbReference type="Pfam" id="PF05685">
    <property type="entry name" value="Uma2"/>
    <property type="match status" value="1"/>
</dbReference>
<feature type="compositionally biased region" description="Low complexity" evidence="1">
    <location>
        <begin position="242"/>
        <end position="251"/>
    </location>
</feature>
<dbReference type="InterPro" id="IPR012296">
    <property type="entry name" value="Nuclease_put_TT1808"/>
</dbReference>
<evidence type="ECO:0000313" key="4">
    <source>
        <dbReference type="Proteomes" id="UP000769766"/>
    </source>
</evidence>
<dbReference type="Proteomes" id="UP000769766">
    <property type="component" value="Unassembled WGS sequence"/>
</dbReference>
<organism evidence="3 4">
    <name type="scientific">Tectimicrobiota bacterium</name>
    <dbReference type="NCBI Taxonomy" id="2528274"/>
    <lineage>
        <taxon>Bacteria</taxon>
        <taxon>Pseudomonadati</taxon>
        <taxon>Nitrospinota/Tectimicrobiota group</taxon>
        <taxon>Candidatus Tectimicrobiota</taxon>
    </lineage>
</organism>
<keyword evidence="3" id="KW-0378">Hydrolase</keyword>
<dbReference type="GO" id="GO:0004519">
    <property type="term" value="F:endonuclease activity"/>
    <property type="evidence" value="ECO:0007669"/>
    <property type="project" value="UniProtKB-KW"/>
</dbReference>
<dbReference type="CDD" id="cd06260">
    <property type="entry name" value="DUF820-like"/>
    <property type="match status" value="1"/>
</dbReference>
<dbReference type="InterPro" id="IPR011335">
    <property type="entry name" value="Restrct_endonuc-II-like"/>
</dbReference>
<sequence>MSDRSATLTQAPPPVEQPPIEQLMRGYRWRSVLLPDGGEISVQVPLTPEDFLNPQEGDFVPESTFHATAINDLYSLLRARFGADPNTAVFSDLIIRWGIPGLSDPAPDIAVIPDVRDRDRNRRTFKVREEGTRPLLIIEVVSPDYRKQDLIDKVEIYERAGVQEYVILEQREQRGQVIDLITGYRLEGDHYRPLLLEDDGRMVLQTVGLYISLQNGKVMLEDAATGERLHTAEEAEAARAAEAQARAQAEQRAQEAEQRVQAEAQARAELAAQLEALRAELARLKSEPPTP</sequence>
<reference evidence="3" key="1">
    <citation type="submission" date="2020-07" db="EMBL/GenBank/DDBJ databases">
        <title>Huge and variable diversity of episymbiotic CPR bacteria and DPANN archaea in groundwater ecosystems.</title>
        <authorList>
            <person name="He C.Y."/>
            <person name="Keren R."/>
            <person name="Whittaker M."/>
            <person name="Farag I.F."/>
            <person name="Doudna J."/>
            <person name="Cate J.H.D."/>
            <person name="Banfield J.F."/>
        </authorList>
    </citation>
    <scope>NUCLEOTIDE SEQUENCE</scope>
    <source>
        <strain evidence="3">NC_groundwater_672_Ag_B-0.1um_62_36</strain>
    </source>
</reference>
<name>A0A932FXY9_UNCTE</name>
<keyword evidence="3" id="KW-0540">Nuclease</keyword>
<protein>
    <submittedName>
        <fullName evidence="3">Uma2 family endonuclease</fullName>
    </submittedName>
</protein>
<comment type="caution">
    <text evidence="3">The sequence shown here is derived from an EMBL/GenBank/DDBJ whole genome shotgun (WGS) entry which is preliminary data.</text>
</comment>
<dbReference type="SUPFAM" id="SSF52980">
    <property type="entry name" value="Restriction endonuclease-like"/>
    <property type="match status" value="1"/>
</dbReference>
<evidence type="ECO:0000259" key="2">
    <source>
        <dbReference type="Pfam" id="PF05685"/>
    </source>
</evidence>
<keyword evidence="3" id="KW-0255">Endonuclease</keyword>
<dbReference type="PANTHER" id="PTHR33352">
    <property type="entry name" value="SLR1095 PROTEIN"/>
    <property type="match status" value="1"/>
</dbReference>
<dbReference type="PANTHER" id="PTHR33352:SF2">
    <property type="entry name" value="SLL0995 PROTEIN"/>
    <property type="match status" value="1"/>
</dbReference>
<proteinExistence type="predicted"/>